<evidence type="ECO:0000313" key="1">
    <source>
        <dbReference type="EMBL" id="KAH6926144.1"/>
    </source>
</evidence>
<reference evidence="1" key="1">
    <citation type="submission" date="2020-05" db="EMBL/GenBank/DDBJ databases">
        <title>Large-scale comparative analyses of tick genomes elucidate their genetic diversity and vector capacities.</title>
        <authorList>
            <person name="Jia N."/>
            <person name="Wang J."/>
            <person name="Shi W."/>
            <person name="Du L."/>
            <person name="Sun Y."/>
            <person name="Zhan W."/>
            <person name="Jiang J."/>
            <person name="Wang Q."/>
            <person name="Zhang B."/>
            <person name="Ji P."/>
            <person name="Sakyi L.B."/>
            <person name="Cui X."/>
            <person name="Yuan T."/>
            <person name="Jiang B."/>
            <person name="Yang W."/>
            <person name="Lam T.T.-Y."/>
            <person name="Chang Q."/>
            <person name="Ding S."/>
            <person name="Wang X."/>
            <person name="Zhu J."/>
            <person name="Ruan X."/>
            <person name="Zhao L."/>
            <person name="Wei J."/>
            <person name="Que T."/>
            <person name="Du C."/>
            <person name="Cheng J."/>
            <person name="Dai P."/>
            <person name="Han X."/>
            <person name="Huang E."/>
            <person name="Gao Y."/>
            <person name="Liu J."/>
            <person name="Shao H."/>
            <person name="Ye R."/>
            <person name="Li L."/>
            <person name="Wei W."/>
            <person name="Wang X."/>
            <person name="Wang C."/>
            <person name="Yang T."/>
            <person name="Huo Q."/>
            <person name="Li W."/>
            <person name="Guo W."/>
            <person name="Chen H."/>
            <person name="Zhou L."/>
            <person name="Ni X."/>
            <person name="Tian J."/>
            <person name="Zhou Y."/>
            <person name="Sheng Y."/>
            <person name="Liu T."/>
            <person name="Pan Y."/>
            <person name="Xia L."/>
            <person name="Li J."/>
            <person name="Zhao F."/>
            <person name="Cao W."/>
        </authorList>
    </citation>
    <scope>NUCLEOTIDE SEQUENCE</scope>
    <source>
        <strain evidence="1">Hyas-2018</strain>
    </source>
</reference>
<evidence type="ECO:0000313" key="2">
    <source>
        <dbReference type="Proteomes" id="UP000821845"/>
    </source>
</evidence>
<name>A0ACB7RWE4_HYAAI</name>
<keyword evidence="2" id="KW-1185">Reference proteome</keyword>
<accession>A0ACB7RWE4</accession>
<dbReference type="EMBL" id="CM023487">
    <property type="protein sequence ID" value="KAH6926144.1"/>
    <property type="molecule type" value="Genomic_DNA"/>
</dbReference>
<gene>
    <name evidence="1" type="ORF">HPB50_015291</name>
</gene>
<comment type="caution">
    <text evidence="1">The sequence shown here is derived from an EMBL/GenBank/DDBJ whole genome shotgun (WGS) entry which is preliminary data.</text>
</comment>
<sequence>MAPNVGRGCFLCGSKDHNDCDMNLDELTILGEKIGLSGDALWAWLEEENAKEREAQREEAEREARARETELALAREVAALEERNSLLRIRLLEAQNAVRALAPVLVDNVSFMDRGASGRRSEFYEEASIPMEKYTDAHKELKNEARKGPEPEKSIASRDGMERSGSFGSDAPVQAGSSSTGAPSLQAHLPDVAEVDVAAEPVVVGAAALEICNVL</sequence>
<protein>
    <submittedName>
        <fullName evidence="1">Uncharacterized protein</fullName>
    </submittedName>
</protein>
<proteinExistence type="predicted"/>
<dbReference type="Proteomes" id="UP000821845">
    <property type="component" value="Chromosome 7"/>
</dbReference>
<organism evidence="1 2">
    <name type="scientific">Hyalomma asiaticum</name>
    <name type="common">Tick</name>
    <dbReference type="NCBI Taxonomy" id="266040"/>
    <lineage>
        <taxon>Eukaryota</taxon>
        <taxon>Metazoa</taxon>
        <taxon>Ecdysozoa</taxon>
        <taxon>Arthropoda</taxon>
        <taxon>Chelicerata</taxon>
        <taxon>Arachnida</taxon>
        <taxon>Acari</taxon>
        <taxon>Parasitiformes</taxon>
        <taxon>Ixodida</taxon>
        <taxon>Ixodoidea</taxon>
        <taxon>Ixodidae</taxon>
        <taxon>Hyalomminae</taxon>
        <taxon>Hyalomma</taxon>
    </lineage>
</organism>